<accession>Q6BA61</accession>
<gene>
    <name evidence="3" type="primary">bchC</name>
</gene>
<sequence length="343" mass="36952">MSKKIDTCDCQVKVTLGCDSLTQLNVRDFKMETSAVLLEGAKQLSIQSVGLKEPTDGDVVVQVSHSGISTGTENLLWSGTMPPFPGMGYPLVPGYEAVGEVIHAEKGAALSPGDYVFVPGSNGFKDALGLFGGSARLLVTPCDRTIKIDRNLGEQGALFALAATARHAIAGMEVRLPDLIIGHGVLGRMLARLTLAAGGEPPTVWEIDEARRDGAVGYEVVHPDIDNRNNYRAIFDASGRSDLLDQWIQRGQKGAEIVLAGFYSERINFAFPPAFMKEIKIRIAAEWSQSDLIAVRALVESGALSLGGLITHRSSAEEADLAYRTAFETADCIKMMLDWSNIK</sequence>
<organism evidence="3">
    <name type="scientific">uncultured proteobacterium eBACred25D05</name>
    <dbReference type="NCBI Taxonomy" id="287841"/>
    <lineage>
        <taxon>Bacteria</taxon>
        <taxon>Pseudomonadati</taxon>
        <taxon>Pseudomonadota</taxon>
        <taxon>environmental samples</taxon>
    </lineage>
</organism>
<dbReference type="Gene3D" id="3.40.50.720">
    <property type="entry name" value="NAD(P)-binding Rossmann-like Domain"/>
    <property type="match status" value="1"/>
</dbReference>
<reference evidence="3" key="1">
    <citation type="journal article" date="2005" name="Appl. Environ. Microbiol.">
        <title>Roseobacter-like bacteria in red and mediterranean sea aerobic anoxygenic photosynthetic populations.</title>
        <authorList>
            <person name="Oz A."/>
            <person name="Sabehi G."/>
            <person name="Koblizek M."/>
            <person name="Massana R."/>
            <person name="Beja O."/>
        </authorList>
    </citation>
    <scope>NUCLEOTIDE SEQUENCE</scope>
</reference>
<dbReference type="InterPro" id="IPR011032">
    <property type="entry name" value="GroES-like_sf"/>
</dbReference>
<dbReference type="NCBIfam" id="TIGR01202">
    <property type="entry name" value="bchC"/>
    <property type="match status" value="1"/>
</dbReference>
<dbReference type="Gene3D" id="3.90.180.10">
    <property type="entry name" value="Medium-chain alcohol dehydrogenases, catalytic domain"/>
    <property type="match status" value="2"/>
</dbReference>
<name>Q6BA61_9PROT</name>
<proteinExistence type="predicted"/>
<dbReference type="SUPFAM" id="SSF51735">
    <property type="entry name" value="NAD(P)-binding Rossmann-fold domains"/>
    <property type="match status" value="1"/>
</dbReference>
<dbReference type="CDD" id="cd08255">
    <property type="entry name" value="2-desacetyl-2-hydroxyethyl_bacteriochlorophyllide_like"/>
    <property type="match status" value="1"/>
</dbReference>
<dbReference type="EMBL" id="AY671989">
    <property type="protein sequence ID" value="AAT90313.1"/>
    <property type="molecule type" value="Genomic_DNA"/>
</dbReference>
<dbReference type="SUPFAM" id="SSF50129">
    <property type="entry name" value="GroES-like"/>
    <property type="match status" value="1"/>
</dbReference>
<dbReference type="GO" id="GO:0036354">
    <property type="term" value="F:bacteriochlorophyllide-a dehydrogenase activity"/>
    <property type="evidence" value="ECO:0007669"/>
    <property type="project" value="InterPro"/>
</dbReference>
<evidence type="ECO:0000313" key="3">
    <source>
        <dbReference type="EMBL" id="AAT90313.1"/>
    </source>
</evidence>
<dbReference type="InterPro" id="IPR013154">
    <property type="entry name" value="ADH-like_N"/>
</dbReference>
<dbReference type="AlphaFoldDB" id="Q6BA61"/>
<dbReference type="PANTHER" id="PTHR43189">
    <property type="entry name" value="ZINC-TYPE ALCOHOL DEHYDROGENASE-LIKE PROTEIN C1198.01-RELATED"/>
    <property type="match status" value="1"/>
</dbReference>
<dbReference type="PANTHER" id="PTHR43189:SF1">
    <property type="entry name" value="ZINC-TYPE ALCOHOL DEHYDROGENASE-LIKE PROTEIN C1198.01"/>
    <property type="match status" value="1"/>
</dbReference>
<feature type="domain" description="Alcohol dehydrogenase-like N-terminal" evidence="2">
    <location>
        <begin position="56"/>
        <end position="148"/>
    </location>
</feature>
<dbReference type="Pfam" id="PF08240">
    <property type="entry name" value="ADH_N"/>
    <property type="match status" value="1"/>
</dbReference>
<keyword evidence="1" id="KW-0560">Oxidoreductase</keyword>
<dbReference type="InterPro" id="IPR005903">
    <property type="entry name" value="BchC"/>
</dbReference>
<protein>
    <submittedName>
        <fullName evidence="3">Putative 2-desacetyl-2-hydroxyethyl bacteriochlorophyllide A dehydrogenase</fullName>
    </submittedName>
</protein>
<dbReference type="InterPro" id="IPR036291">
    <property type="entry name" value="NAD(P)-bd_dom_sf"/>
</dbReference>
<evidence type="ECO:0000256" key="1">
    <source>
        <dbReference type="ARBA" id="ARBA00023002"/>
    </source>
</evidence>
<evidence type="ECO:0000259" key="2">
    <source>
        <dbReference type="Pfam" id="PF08240"/>
    </source>
</evidence>